<dbReference type="Gene3D" id="3.30.300.30">
    <property type="match status" value="1"/>
</dbReference>
<dbReference type="Pfam" id="PF00501">
    <property type="entry name" value="AMP-binding"/>
    <property type="match status" value="1"/>
</dbReference>
<sequence>MPTDTDSTDPQSHAHTASLTSPSTFWHTHAQQLHWSTPYTTPLHHDAATAGWTWFPGGTISATYNLVTRHVLAGNGARTAIIWDSPVTGMKRRITYGELQEEVEVLAEVLRQRGVGRGDRVLVYMPMIPECQIALLAIAHLGAVHTVVFGGFAPAECSKRIDSAEPKLVLTASCGIEGGAGGKRRVTPYLPLVREAIDKSAHKPQATLLWQREEMYQALDKGRGELGWNKLVRSERIPGGGGCVEVGEAFPSEDPQYIIYTSGTTGKPKGVIRTLGGHLVGLSYTAKTLFNLTPSSTIFCASDLGWVVGHSYIHYSPLLLGATTILFEGKPIGTPDASTFWRIVEDYKVDVLSTAPTALRAIHREDPELRGLAAHDTSSLKALFLAGERSEAGIVDLFQRRLWGGYDGSGTIVDNWWSSESGSPMTGVCLGLYPRPPRIKPGSAGRPLPGWDIRIVDDSGKRITEAGKMGNIVLGLPLAPTGFRSLWADEEGALYTKAYKQRFGADLLDTGDAGYIDADGFVNVMSRTDDVINVAAHRFSTGAMEGVVLGHAGIGEAYVVPCPDSLKGHVPFGFLVLEAALQDVDEGVLLKEVNELVRREIGPIAVLGGIVVLTKVPRTRSGKTLRRVMREVLEGVVAGGDGRGVEVPATIDDVTSVESVRAAVVRWWKERGGVVKAKM</sequence>
<evidence type="ECO:0000259" key="5">
    <source>
        <dbReference type="Pfam" id="PF16177"/>
    </source>
</evidence>
<dbReference type="InterPro" id="IPR025110">
    <property type="entry name" value="AMP-bd_C"/>
</dbReference>
<dbReference type="AlphaFoldDB" id="A0A3N4KQW2"/>
<feature type="domain" description="AMP-binding enzyme C-terminal" evidence="4">
    <location>
        <begin position="544"/>
        <end position="623"/>
    </location>
</feature>
<evidence type="ECO:0000313" key="7">
    <source>
        <dbReference type="Proteomes" id="UP000277580"/>
    </source>
</evidence>
<gene>
    <name evidence="6" type="ORF">P167DRAFT_488823</name>
</gene>
<evidence type="ECO:0000256" key="2">
    <source>
        <dbReference type="SAM" id="MobiDB-lite"/>
    </source>
</evidence>
<protein>
    <submittedName>
        <fullName evidence="6">Acetyl-CoA synthetase-like protein</fullName>
    </submittedName>
</protein>
<feature type="domain" description="Acetyl-coenzyme A synthetase N-terminal" evidence="5">
    <location>
        <begin position="14"/>
        <end position="65"/>
    </location>
</feature>
<dbReference type="Proteomes" id="UP000277580">
    <property type="component" value="Unassembled WGS sequence"/>
</dbReference>
<organism evidence="6 7">
    <name type="scientific">Morchella conica CCBAS932</name>
    <dbReference type="NCBI Taxonomy" id="1392247"/>
    <lineage>
        <taxon>Eukaryota</taxon>
        <taxon>Fungi</taxon>
        <taxon>Dikarya</taxon>
        <taxon>Ascomycota</taxon>
        <taxon>Pezizomycotina</taxon>
        <taxon>Pezizomycetes</taxon>
        <taxon>Pezizales</taxon>
        <taxon>Morchellaceae</taxon>
        <taxon>Morchella</taxon>
    </lineage>
</organism>
<dbReference type="STRING" id="1392247.A0A3N4KQW2"/>
<dbReference type="OrthoDB" id="1706066at2759"/>
<dbReference type="Gene3D" id="3.40.50.12780">
    <property type="entry name" value="N-terminal domain of ligase-like"/>
    <property type="match status" value="1"/>
</dbReference>
<dbReference type="PROSITE" id="PS00455">
    <property type="entry name" value="AMP_BINDING"/>
    <property type="match status" value="1"/>
</dbReference>
<accession>A0A3N4KQW2</accession>
<dbReference type="EMBL" id="ML119133">
    <property type="protein sequence ID" value="RPB11819.1"/>
    <property type="molecule type" value="Genomic_DNA"/>
</dbReference>
<dbReference type="PANTHER" id="PTHR43347">
    <property type="entry name" value="ACYL-COA SYNTHETASE"/>
    <property type="match status" value="1"/>
</dbReference>
<dbReference type="PANTHER" id="PTHR43347:SF3">
    <property type="entry name" value="ACYL-COA SYNTHETASE SHORT-CHAIN FAMILY MEMBER 3, MITOCHONDRIAL"/>
    <property type="match status" value="1"/>
</dbReference>
<evidence type="ECO:0000313" key="6">
    <source>
        <dbReference type="EMBL" id="RPB11819.1"/>
    </source>
</evidence>
<feature type="domain" description="AMP-dependent synthetase/ligase" evidence="3">
    <location>
        <begin position="73"/>
        <end position="475"/>
    </location>
</feature>
<evidence type="ECO:0000259" key="4">
    <source>
        <dbReference type="Pfam" id="PF13193"/>
    </source>
</evidence>
<dbReference type="Pfam" id="PF13193">
    <property type="entry name" value="AMP-binding_C"/>
    <property type="match status" value="1"/>
</dbReference>
<dbReference type="InterPro" id="IPR020845">
    <property type="entry name" value="AMP-binding_CS"/>
</dbReference>
<dbReference type="GO" id="GO:0050218">
    <property type="term" value="F:propionate-CoA ligase activity"/>
    <property type="evidence" value="ECO:0007669"/>
    <property type="project" value="TreeGrafter"/>
</dbReference>
<reference evidence="6 7" key="1">
    <citation type="journal article" date="2018" name="Nat. Ecol. Evol.">
        <title>Pezizomycetes genomes reveal the molecular basis of ectomycorrhizal truffle lifestyle.</title>
        <authorList>
            <person name="Murat C."/>
            <person name="Payen T."/>
            <person name="Noel B."/>
            <person name="Kuo A."/>
            <person name="Morin E."/>
            <person name="Chen J."/>
            <person name="Kohler A."/>
            <person name="Krizsan K."/>
            <person name="Balestrini R."/>
            <person name="Da Silva C."/>
            <person name="Montanini B."/>
            <person name="Hainaut M."/>
            <person name="Levati E."/>
            <person name="Barry K.W."/>
            <person name="Belfiori B."/>
            <person name="Cichocki N."/>
            <person name="Clum A."/>
            <person name="Dockter R.B."/>
            <person name="Fauchery L."/>
            <person name="Guy J."/>
            <person name="Iotti M."/>
            <person name="Le Tacon F."/>
            <person name="Lindquist E.A."/>
            <person name="Lipzen A."/>
            <person name="Malagnac F."/>
            <person name="Mello A."/>
            <person name="Molinier V."/>
            <person name="Miyauchi S."/>
            <person name="Poulain J."/>
            <person name="Riccioni C."/>
            <person name="Rubini A."/>
            <person name="Sitrit Y."/>
            <person name="Splivallo R."/>
            <person name="Traeger S."/>
            <person name="Wang M."/>
            <person name="Zifcakova L."/>
            <person name="Wipf D."/>
            <person name="Zambonelli A."/>
            <person name="Paolocci F."/>
            <person name="Nowrousian M."/>
            <person name="Ottonello S."/>
            <person name="Baldrian P."/>
            <person name="Spatafora J.W."/>
            <person name="Henrissat B."/>
            <person name="Nagy L.G."/>
            <person name="Aury J.M."/>
            <person name="Wincker P."/>
            <person name="Grigoriev I.V."/>
            <person name="Bonfante P."/>
            <person name="Martin F.M."/>
        </authorList>
    </citation>
    <scope>NUCLEOTIDE SEQUENCE [LARGE SCALE GENOMIC DNA]</scope>
    <source>
        <strain evidence="6 7">CCBAS932</strain>
    </source>
</reference>
<dbReference type="InterPro" id="IPR042099">
    <property type="entry name" value="ANL_N_sf"/>
</dbReference>
<dbReference type="Pfam" id="PF16177">
    <property type="entry name" value="ACAS_N"/>
    <property type="match status" value="1"/>
</dbReference>
<keyword evidence="7" id="KW-1185">Reference proteome</keyword>
<name>A0A3N4KQW2_9PEZI</name>
<dbReference type="InParanoid" id="A0A3N4KQW2"/>
<dbReference type="SUPFAM" id="SSF56801">
    <property type="entry name" value="Acetyl-CoA synthetase-like"/>
    <property type="match status" value="1"/>
</dbReference>
<dbReference type="InterPro" id="IPR045851">
    <property type="entry name" value="AMP-bd_C_sf"/>
</dbReference>
<evidence type="ECO:0000259" key="3">
    <source>
        <dbReference type="Pfam" id="PF00501"/>
    </source>
</evidence>
<comment type="similarity">
    <text evidence="1">Belongs to the ATP-dependent AMP-binding enzyme family.</text>
</comment>
<dbReference type="InterPro" id="IPR000873">
    <property type="entry name" value="AMP-dep_synth/lig_dom"/>
</dbReference>
<evidence type="ECO:0000256" key="1">
    <source>
        <dbReference type="ARBA" id="ARBA00006432"/>
    </source>
</evidence>
<dbReference type="InterPro" id="IPR032387">
    <property type="entry name" value="ACAS_N"/>
</dbReference>
<proteinExistence type="inferred from homology"/>
<feature type="region of interest" description="Disordered" evidence="2">
    <location>
        <begin position="1"/>
        <end position="20"/>
    </location>
</feature>